<sequence>SNPFEYDEANDLQELHEHMNGLSISPQEPPYHFDDSHSTKYCCLNSSDPSEATHHRLATSQSALTWSNVGCELEKAKFHLDRNREQECLDFLMRPWVLSNLGDKRCRRLANRFDIDFIKERLSLIKLLCRIVRREHKDEPLASTQPGPRSSSWSTWITCLPLLPSFVELQNAALLQIMKWAHHNDQISSLGLIEEFLLDDECEKYFTHHMLLHLANRFNFPSLRMACLSSLRTPECIESFQSSPDYLYHLSSIDRMLVEKRAELLKLYREVGQRVPDEVYHFDLHSGCTFEESIHARYDPASYRISENRISAGFGNGEITGLNFDYY</sequence>
<dbReference type="AlphaFoldDB" id="A0AAN5IGL4"/>
<keyword evidence="2" id="KW-1185">Reference proteome</keyword>
<feature type="non-terminal residue" evidence="1">
    <location>
        <position position="1"/>
    </location>
</feature>
<name>A0AAN5IGL4_9BILA</name>
<dbReference type="Proteomes" id="UP001328107">
    <property type="component" value="Unassembled WGS sequence"/>
</dbReference>
<accession>A0AAN5IGL4</accession>
<proteinExistence type="predicted"/>
<comment type="caution">
    <text evidence="1">The sequence shown here is derived from an EMBL/GenBank/DDBJ whole genome shotgun (WGS) entry which is preliminary data.</text>
</comment>
<reference evidence="2" key="1">
    <citation type="submission" date="2022-10" db="EMBL/GenBank/DDBJ databases">
        <title>Genome assembly of Pristionchus species.</title>
        <authorList>
            <person name="Yoshida K."/>
            <person name="Sommer R.J."/>
        </authorList>
    </citation>
    <scope>NUCLEOTIDE SEQUENCE [LARGE SCALE GENOMIC DNA]</scope>
    <source>
        <strain evidence="2">RS5460</strain>
    </source>
</reference>
<evidence type="ECO:0000313" key="2">
    <source>
        <dbReference type="Proteomes" id="UP001328107"/>
    </source>
</evidence>
<dbReference type="EMBL" id="BTRK01000023">
    <property type="protein sequence ID" value="GMR63226.1"/>
    <property type="molecule type" value="Genomic_DNA"/>
</dbReference>
<evidence type="ECO:0000313" key="1">
    <source>
        <dbReference type="EMBL" id="GMR63226.1"/>
    </source>
</evidence>
<gene>
    <name evidence="1" type="ORF">PMAYCL1PPCAC_33421</name>
</gene>
<organism evidence="1 2">
    <name type="scientific">Pristionchus mayeri</name>
    <dbReference type="NCBI Taxonomy" id="1317129"/>
    <lineage>
        <taxon>Eukaryota</taxon>
        <taxon>Metazoa</taxon>
        <taxon>Ecdysozoa</taxon>
        <taxon>Nematoda</taxon>
        <taxon>Chromadorea</taxon>
        <taxon>Rhabditida</taxon>
        <taxon>Rhabditina</taxon>
        <taxon>Diplogasteromorpha</taxon>
        <taxon>Diplogasteroidea</taxon>
        <taxon>Neodiplogasteridae</taxon>
        <taxon>Pristionchus</taxon>
    </lineage>
</organism>
<protein>
    <submittedName>
        <fullName evidence="1">Uncharacterized protein</fullName>
    </submittedName>
</protein>